<dbReference type="Proteomes" id="UP000002358">
    <property type="component" value="Chromosome 5"/>
</dbReference>
<evidence type="ECO:0000313" key="9">
    <source>
        <dbReference type="Proteomes" id="UP000002358"/>
    </source>
</evidence>
<dbReference type="Pfam" id="PF00089">
    <property type="entry name" value="Trypsin"/>
    <property type="match status" value="1"/>
</dbReference>
<dbReference type="SMART" id="SM00020">
    <property type="entry name" value="Tryp_SPc"/>
    <property type="match status" value="1"/>
</dbReference>
<evidence type="ECO:0000256" key="3">
    <source>
        <dbReference type="ARBA" id="ARBA00022801"/>
    </source>
</evidence>
<organism evidence="8 9">
    <name type="scientific">Nasonia vitripennis</name>
    <name type="common">Parasitic wasp</name>
    <dbReference type="NCBI Taxonomy" id="7425"/>
    <lineage>
        <taxon>Eukaryota</taxon>
        <taxon>Metazoa</taxon>
        <taxon>Ecdysozoa</taxon>
        <taxon>Arthropoda</taxon>
        <taxon>Hexapoda</taxon>
        <taxon>Insecta</taxon>
        <taxon>Pterygota</taxon>
        <taxon>Neoptera</taxon>
        <taxon>Endopterygota</taxon>
        <taxon>Hymenoptera</taxon>
        <taxon>Apocrita</taxon>
        <taxon>Proctotrupomorpha</taxon>
        <taxon>Chalcidoidea</taxon>
        <taxon>Pteromalidae</taxon>
        <taxon>Pteromalinae</taxon>
        <taxon>Nasonia</taxon>
    </lineage>
</organism>
<feature type="signal peptide" evidence="6">
    <location>
        <begin position="1"/>
        <end position="22"/>
    </location>
</feature>
<name>A0A7M7TAI6_NASVI</name>
<keyword evidence="2" id="KW-0645">Protease</keyword>
<keyword evidence="4" id="KW-0720">Serine protease</keyword>
<feature type="chain" id="PRO_5029448715" description="Peptidase S1 domain-containing protein" evidence="6">
    <location>
        <begin position="23"/>
        <end position="258"/>
    </location>
</feature>
<proteinExistence type="inferred from homology"/>
<evidence type="ECO:0000256" key="4">
    <source>
        <dbReference type="ARBA" id="ARBA00022825"/>
    </source>
</evidence>
<dbReference type="PANTHER" id="PTHR24276">
    <property type="entry name" value="POLYSERASE-RELATED"/>
    <property type="match status" value="1"/>
</dbReference>
<keyword evidence="9" id="KW-1185">Reference proteome</keyword>
<keyword evidence="5" id="KW-1015">Disulfide bond</keyword>
<evidence type="ECO:0000256" key="6">
    <source>
        <dbReference type="SAM" id="SignalP"/>
    </source>
</evidence>
<dbReference type="OMA" id="HNDIAIM"/>
<sequence length="258" mass="28301">MQIQSYLLSALLISIFVSGIDSESARKRIYGGSLAGIGEFPYMVSLRRDGVHDCGGALISAKHVLTAYHCISDGYNNLTAVVGTNSLKTGGTAYRIEKVLIYPPFDGDVVKDAYDHDIAVLTLEQEVKLSHRVSSIPLASSALKSGASVHFTGWGDDYSQRNTKFMQKLKVTAMNNLDCEAHYQKYGYGFLVKKNQSICTFRDVGYGACFGDSGAPLIYEGEIVGVLSIGFDMCAIGIPDLFESVFYYLDFIRYAMTH</sequence>
<dbReference type="FunFam" id="2.40.10.10:FF:000068">
    <property type="entry name" value="transmembrane protease serine 2"/>
    <property type="match status" value="1"/>
</dbReference>
<evidence type="ECO:0000256" key="2">
    <source>
        <dbReference type="ARBA" id="ARBA00022670"/>
    </source>
</evidence>
<dbReference type="GO" id="GO:0006508">
    <property type="term" value="P:proteolysis"/>
    <property type="evidence" value="ECO:0007669"/>
    <property type="project" value="UniProtKB-KW"/>
</dbReference>
<dbReference type="InterPro" id="IPR001254">
    <property type="entry name" value="Trypsin_dom"/>
</dbReference>
<comment type="similarity">
    <text evidence="1">Belongs to the peptidase S1 family.</text>
</comment>
<dbReference type="InterPro" id="IPR043504">
    <property type="entry name" value="Peptidase_S1_PA_chymotrypsin"/>
</dbReference>
<dbReference type="CDD" id="cd00190">
    <property type="entry name" value="Tryp_SPc"/>
    <property type="match status" value="1"/>
</dbReference>
<keyword evidence="6" id="KW-0732">Signal</keyword>
<dbReference type="PANTHER" id="PTHR24276:SF98">
    <property type="entry name" value="FI18310P1-RELATED"/>
    <property type="match status" value="1"/>
</dbReference>
<accession>A0A7M7TAI6</accession>
<reference evidence="8" key="1">
    <citation type="submission" date="2021-01" db="UniProtKB">
        <authorList>
            <consortium name="EnsemblMetazoa"/>
        </authorList>
    </citation>
    <scope>IDENTIFICATION</scope>
</reference>
<dbReference type="InterPro" id="IPR050430">
    <property type="entry name" value="Peptidase_S1"/>
</dbReference>
<dbReference type="GO" id="GO:0004252">
    <property type="term" value="F:serine-type endopeptidase activity"/>
    <property type="evidence" value="ECO:0007669"/>
    <property type="project" value="InterPro"/>
</dbReference>
<dbReference type="RefSeq" id="XP_031787073.1">
    <property type="nucleotide sequence ID" value="XM_031931213.2"/>
</dbReference>
<dbReference type="PROSITE" id="PS50240">
    <property type="entry name" value="TRYPSIN_DOM"/>
    <property type="match status" value="1"/>
</dbReference>
<dbReference type="InterPro" id="IPR009003">
    <property type="entry name" value="Peptidase_S1_PA"/>
</dbReference>
<dbReference type="GeneID" id="116417574"/>
<evidence type="ECO:0000313" key="8">
    <source>
        <dbReference type="EnsemblMetazoa" id="XP_031787073"/>
    </source>
</evidence>
<dbReference type="InterPro" id="IPR001314">
    <property type="entry name" value="Peptidase_S1A"/>
</dbReference>
<feature type="domain" description="Peptidase S1" evidence="7">
    <location>
        <begin position="29"/>
        <end position="257"/>
    </location>
</feature>
<evidence type="ECO:0000259" key="7">
    <source>
        <dbReference type="PROSITE" id="PS50240"/>
    </source>
</evidence>
<dbReference type="OrthoDB" id="6755574at2759"/>
<evidence type="ECO:0000256" key="5">
    <source>
        <dbReference type="ARBA" id="ARBA00023157"/>
    </source>
</evidence>
<dbReference type="PRINTS" id="PR00722">
    <property type="entry name" value="CHYMOTRYPSIN"/>
</dbReference>
<evidence type="ECO:0000256" key="1">
    <source>
        <dbReference type="ARBA" id="ARBA00007664"/>
    </source>
</evidence>
<keyword evidence="3" id="KW-0378">Hydrolase</keyword>
<dbReference type="EnsemblMetazoa" id="XM_031931213">
    <property type="protein sequence ID" value="XP_031787073"/>
    <property type="gene ID" value="LOC116417574"/>
</dbReference>
<dbReference type="FunCoup" id="A0A7M7TAI6">
    <property type="interactions" value="69"/>
</dbReference>
<dbReference type="AlphaFoldDB" id="A0A7M7TAI6"/>
<protein>
    <recommendedName>
        <fullName evidence="7">Peptidase S1 domain-containing protein</fullName>
    </recommendedName>
</protein>
<dbReference type="SUPFAM" id="SSF50494">
    <property type="entry name" value="Trypsin-like serine proteases"/>
    <property type="match status" value="1"/>
</dbReference>
<dbReference type="InParanoid" id="A0A7M7TAI6"/>
<dbReference type="SMR" id="A0A7M7TAI6"/>
<dbReference type="KEGG" id="nvi:116417574"/>
<dbReference type="Gene3D" id="2.40.10.10">
    <property type="entry name" value="Trypsin-like serine proteases"/>
    <property type="match status" value="1"/>
</dbReference>